<proteinExistence type="predicted"/>
<organism evidence="1 2">
    <name type="scientific">Sclerotinia nivalis</name>
    <dbReference type="NCBI Taxonomy" id="352851"/>
    <lineage>
        <taxon>Eukaryota</taxon>
        <taxon>Fungi</taxon>
        <taxon>Dikarya</taxon>
        <taxon>Ascomycota</taxon>
        <taxon>Pezizomycotina</taxon>
        <taxon>Leotiomycetes</taxon>
        <taxon>Helotiales</taxon>
        <taxon>Sclerotiniaceae</taxon>
        <taxon>Sclerotinia</taxon>
    </lineage>
</organism>
<dbReference type="Proteomes" id="UP001152300">
    <property type="component" value="Unassembled WGS sequence"/>
</dbReference>
<accession>A0A9X0DQL6</accession>
<name>A0A9X0DQL6_9HELO</name>
<reference evidence="1" key="1">
    <citation type="submission" date="2022-11" db="EMBL/GenBank/DDBJ databases">
        <title>Genome Resource of Sclerotinia nivalis Strain SnTB1, a Plant Pathogen Isolated from American Ginseng.</title>
        <authorList>
            <person name="Fan S."/>
        </authorList>
    </citation>
    <scope>NUCLEOTIDE SEQUENCE</scope>
    <source>
        <strain evidence="1">SnTB1</strain>
    </source>
</reference>
<evidence type="ECO:0000313" key="1">
    <source>
        <dbReference type="EMBL" id="KAJ8071025.1"/>
    </source>
</evidence>
<comment type="caution">
    <text evidence="1">The sequence shown here is derived from an EMBL/GenBank/DDBJ whole genome shotgun (WGS) entry which is preliminary data.</text>
</comment>
<dbReference type="AlphaFoldDB" id="A0A9X0DQL6"/>
<evidence type="ECO:0000313" key="2">
    <source>
        <dbReference type="Proteomes" id="UP001152300"/>
    </source>
</evidence>
<gene>
    <name evidence="1" type="ORF">OCU04_001373</name>
</gene>
<keyword evidence="2" id="KW-1185">Reference proteome</keyword>
<protein>
    <submittedName>
        <fullName evidence="1">Uncharacterized protein</fullName>
    </submittedName>
</protein>
<dbReference type="EMBL" id="JAPEIS010000001">
    <property type="protein sequence ID" value="KAJ8071025.1"/>
    <property type="molecule type" value="Genomic_DNA"/>
</dbReference>
<sequence>MADDNNTLVILLEQVLSSKLKNQIVTAEFFTDSTDAFIVFVQILENRHLYLMGPTGSGRNPIVPLLCTTIQSLNPVNCTPAPSLNAIIRSAVSVTTMPTRDSMDLSSQRYTNRRERGECFCYRSIDHHMKDCPFSDNRPVQVRASLINPAPLSLVPSSAQIQLYAISLYNLSSPGSSSSGNGARLI</sequence>